<evidence type="ECO:0008006" key="3">
    <source>
        <dbReference type="Google" id="ProtNLM"/>
    </source>
</evidence>
<evidence type="ECO:0000313" key="1">
    <source>
        <dbReference type="EMBL" id="MBB4102387.1"/>
    </source>
</evidence>
<organism evidence="1 2">
    <name type="scientific">Allorhizobium borbori</name>
    <dbReference type="NCBI Taxonomy" id="485907"/>
    <lineage>
        <taxon>Bacteria</taxon>
        <taxon>Pseudomonadati</taxon>
        <taxon>Pseudomonadota</taxon>
        <taxon>Alphaproteobacteria</taxon>
        <taxon>Hyphomicrobiales</taxon>
        <taxon>Rhizobiaceae</taxon>
        <taxon>Rhizobium/Agrobacterium group</taxon>
        <taxon>Allorhizobium</taxon>
    </lineage>
</organism>
<name>A0A7W6JZH0_9HYPH</name>
<dbReference type="InterPro" id="IPR036626">
    <property type="entry name" value="GpW_sf"/>
</dbReference>
<sequence>MATTEILTLQMRIAEAEMAKHQIAMGKQLVVLSYSAEGTNTQQWSQASLPALERHIADMKAQLARFTGVGVRGPIYIA</sequence>
<gene>
    <name evidence="1" type="ORF">GGQ66_000922</name>
</gene>
<comment type="caution">
    <text evidence="1">The sequence shown here is derived from an EMBL/GenBank/DDBJ whole genome shotgun (WGS) entry which is preliminary data.</text>
</comment>
<evidence type="ECO:0000313" key="2">
    <source>
        <dbReference type="Proteomes" id="UP000584824"/>
    </source>
</evidence>
<protein>
    <recommendedName>
        <fullName evidence="3">GpW protein</fullName>
    </recommendedName>
</protein>
<dbReference type="AlphaFoldDB" id="A0A7W6JZH0"/>
<dbReference type="Gene3D" id="3.30.1580.10">
    <property type="entry name" value="Head-to-tail joining protein W"/>
    <property type="match status" value="1"/>
</dbReference>
<dbReference type="GO" id="GO:0019058">
    <property type="term" value="P:viral life cycle"/>
    <property type="evidence" value="ECO:0007669"/>
    <property type="project" value="InterPro"/>
</dbReference>
<keyword evidence="2" id="KW-1185">Reference proteome</keyword>
<reference evidence="1 2" key="1">
    <citation type="submission" date="2020-08" db="EMBL/GenBank/DDBJ databases">
        <title>Genomic Encyclopedia of Type Strains, Phase IV (KMG-IV): sequencing the most valuable type-strain genomes for metagenomic binning, comparative biology and taxonomic classification.</title>
        <authorList>
            <person name="Goeker M."/>
        </authorList>
    </citation>
    <scope>NUCLEOTIDE SEQUENCE [LARGE SCALE GENOMIC DNA]</scope>
    <source>
        <strain evidence="1 2">DSM 26385</strain>
    </source>
</reference>
<dbReference type="RefSeq" id="WP_183789902.1">
    <property type="nucleotide sequence ID" value="NZ_JACIDU010000003.1"/>
</dbReference>
<accession>A0A7W6JZH0</accession>
<dbReference type="EMBL" id="JACIDU010000003">
    <property type="protein sequence ID" value="MBB4102387.1"/>
    <property type="molecule type" value="Genomic_DNA"/>
</dbReference>
<proteinExistence type="predicted"/>
<dbReference type="Proteomes" id="UP000584824">
    <property type="component" value="Unassembled WGS sequence"/>
</dbReference>